<dbReference type="KEGG" id="nav:JQS30_09595"/>
<dbReference type="PANTHER" id="PTHR30290">
    <property type="entry name" value="PERIPLASMIC BINDING COMPONENT OF ABC TRANSPORTER"/>
    <property type="match status" value="1"/>
</dbReference>
<accession>A0A895XE28</accession>
<dbReference type="InterPro" id="IPR000914">
    <property type="entry name" value="SBP_5_dom"/>
</dbReference>
<dbReference type="Proteomes" id="UP000662939">
    <property type="component" value="Chromosome"/>
</dbReference>
<dbReference type="SUPFAM" id="SSF53850">
    <property type="entry name" value="Periplasmic binding protein-like II"/>
    <property type="match status" value="1"/>
</dbReference>
<evidence type="ECO:0000313" key="4">
    <source>
        <dbReference type="Proteomes" id="UP000662939"/>
    </source>
</evidence>
<keyword evidence="4" id="KW-1185">Reference proteome</keyword>
<proteinExistence type="predicted"/>
<evidence type="ECO:0000256" key="1">
    <source>
        <dbReference type="SAM" id="SignalP"/>
    </source>
</evidence>
<evidence type="ECO:0000259" key="2">
    <source>
        <dbReference type="Pfam" id="PF00496"/>
    </source>
</evidence>
<feature type="signal peptide" evidence="1">
    <location>
        <begin position="1"/>
        <end position="23"/>
    </location>
</feature>
<dbReference type="EMBL" id="CP070496">
    <property type="protein sequence ID" value="QSB04071.1"/>
    <property type="molecule type" value="Genomic_DNA"/>
</dbReference>
<dbReference type="RefSeq" id="WP_213170070.1">
    <property type="nucleotide sequence ID" value="NZ_CP070496.1"/>
</dbReference>
<dbReference type="Gene3D" id="3.10.105.10">
    <property type="entry name" value="Dipeptide-binding Protein, Domain 3"/>
    <property type="match status" value="1"/>
</dbReference>
<organism evidence="3 4">
    <name type="scientific">Natronoglycomyces albus</name>
    <dbReference type="NCBI Taxonomy" id="2811108"/>
    <lineage>
        <taxon>Bacteria</taxon>
        <taxon>Bacillati</taxon>
        <taxon>Actinomycetota</taxon>
        <taxon>Actinomycetes</taxon>
        <taxon>Glycomycetales</taxon>
        <taxon>Glycomycetaceae</taxon>
        <taxon>Natronoglycomyces</taxon>
    </lineage>
</organism>
<feature type="chain" id="PRO_5039367183" description="Solute-binding protein family 5 domain-containing protein" evidence="1">
    <location>
        <begin position="24"/>
        <end position="582"/>
    </location>
</feature>
<feature type="domain" description="Solute-binding protein family 5" evidence="2">
    <location>
        <begin position="108"/>
        <end position="492"/>
    </location>
</feature>
<protein>
    <recommendedName>
        <fullName evidence="2">Solute-binding protein family 5 domain-containing protein</fullName>
    </recommendedName>
</protein>
<dbReference type="GO" id="GO:1904680">
    <property type="term" value="F:peptide transmembrane transporter activity"/>
    <property type="evidence" value="ECO:0007669"/>
    <property type="project" value="TreeGrafter"/>
</dbReference>
<dbReference type="Gene3D" id="3.40.190.10">
    <property type="entry name" value="Periplasmic binding protein-like II"/>
    <property type="match status" value="1"/>
</dbReference>
<dbReference type="GO" id="GO:0015833">
    <property type="term" value="P:peptide transport"/>
    <property type="evidence" value="ECO:0007669"/>
    <property type="project" value="TreeGrafter"/>
</dbReference>
<reference evidence="3" key="1">
    <citation type="submission" date="2021-02" db="EMBL/GenBank/DDBJ databases">
        <title>Natronoglycomyces albus gen. nov., sp. nov, a haloalkaliphilic actinobacterium from a soda solonchak soil.</title>
        <authorList>
            <person name="Sorokin D.Y."/>
            <person name="Khijniak T.V."/>
            <person name="Zakharycheva A.P."/>
            <person name="Boueva O.V."/>
            <person name="Ariskina E.V."/>
            <person name="Hahnke R.L."/>
            <person name="Bunk B."/>
            <person name="Sproer C."/>
            <person name="Schumann P."/>
            <person name="Evtushenko L.I."/>
            <person name="Kublanov I.V."/>
        </authorList>
    </citation>
    <scope>NUCLEOTIDE SEQUENCE</scope>
    <source>
        <strain evidence="3">DSM 106290</strain>
    </source>
</reference>
<keyword evidence="1" id="KW-0732">Signal</keyword>
<name>A0A895XE28_9ACTN</name>
<dbReference type="PROSITE" id="PS51257">
    <property type="entry name" value="PROKAR_LIPOPROTEIN"/>
    <property type="match status" value="1"/>
</dbReference>
<dbReference type="Pfam" id="PF00496">
    <property type="entry name" value="SBP_bac_5"/>
    <property type="match status" value="1"/>
</dbReference>
<dbReference type="InterPro" id="IPR039424">
    <property type="entry name" value="SBP_5"/>
</dbReference>
<gene>
    <name evidence="3" type="ORF">JQS30_09595</name>
</gene>
<sequence length="582" mass="64647">MRRTAKIALSSAASVLLVLSACSSEGDGTSGVGFEDCDDNPLECNSGERIDGGDLVWALDSGWNGWTNAKAETFSLSQLTVIEPVSPGHIDVLPDGSDDLDTATWDAEPELINEDPMQVRYQLNPDANWGDGTSIGYDDFIWFWYAYSGDPTKCEACTPPSTVYGANVESIEEEKENSFVITFREGYTNPEWRYTNVILHPAHIAEANGFTDWQTNPEVMAASVDYFAETPPLEWSAGPYRMIRAEVGDYAIYEPNQDWAGDTDRTLDTLTFQAFNDTDAIFTEMRQEAVHGTAPRRFDPNIIDQLRGAEEMRHNVAPGAAWEHITLNTQGEFLSDVELRRAVFTAIDVKRLNERVYGNATDELDQKLNHLFGPDDQYFVDHISQTTQGTGDIEAARQILDTAGYTWDEDDNLLSAEGDHVRLDYRVIADNVAAQTKAELVQFDLENIGIDMNIDPFNSADLTSMLGEGEFDLAQFGWTANPLFAAVPNQQWHSASASNFGKLHNDDLDATIDRIQQTLDMDEAAAYANEAVAILTEEAYVLPLIHNPALIIVSEDLVNVRDNWATPTRATYNVAEWGFVAQ</sequence>
<dbReference type="AlphaFoldDB" id="A0A895XE28"/>
<dbReference type="PANTHER" id="PTHR30290:SF65">
    <property type="entry name" value="MONOACYL PHOSPHATIDYLINOSITOL TETRAMANNOSIDE-BINDING PROTEIN LPQW-RELATED"/>
    <property type="match status" value="1"/>
</dbReference>
<evidence type="ECO:0000313" key="3">
    <source>
        <dbReference type="EMBL" id="QSB04071.1"/>
    </source>
</evidence>